<dbReference type="EMBL" id="CP027433">
    <property type="protein sequence ID" value="AVM01963.1"/>
    <property type="molecule type" value="Genomic_DNA"/>
</dbReference>
<evidence type="ECO:0008006" key="3">
    <source>
        <dbReference type="Google" id="ProtNLM"/>
    </source>
</evidence>
<dbReference type="CDD" id="cd01983">
    <property type="entry name" value="SIMIBI"/>
    <property type="match status" value="1"/>
</dbReference>
<gene>
    <name evidence="1" type="ORF">C6V83_02705</name>
</gene>
<dbReference type="Proteomes" id="UP000239814">
    <property type="component" value="Chromosome"/>
</dbReference>
<evidence type="ECO:0000313" key="2">
    <source>
        <dbReference type="Proteomes" id="UP000239814"/>
    </source>
</evidence>
<proteinExistence type="predicted"/>
<dbReference type="OrthoDB" id="3237545at2"/>
<dbReference type="InterPro" id="IPR027417">
    <property type="entry name" value="P-loop_NTPase"/>
</dbReference>
<protein>
    <recommendedName>
        <fullName evidence="3">(d)CMP kinase</fullName>
    </recommendedName>
</protein>
<evidence type="ECO:0000313" key="1">
    <source>
        <dbReference type="EMBL" id="AVM01963.1"/>
    </source>
</evidence>
<name>A0A2S0KJW8_9ACTN</name>
<dbReference type="KEGG" id="git:C6V83_02705"/>
<keyword evidence="2" id="KW-1185">Reference proteome</keyword>
<sequence>MADSLLPRQGIVAIDGPSGAGKSSFADALTECLTELGRPPLLIRTDDYATWTQPAAWWPELERDVLAPFVRSHDIAYRPRVWTDGVPVVGPVQRLRWAPLLIIEGVTAARRSIAARLERALWIEGPLPEERLARTVARDGAEQLEHLAAWQRFEDGWFAVDRTRARCDVVSCDG</sequence>
<dbReference type="Gene3D" id="3.40.50.300">
    <property type="entry name" value="P-loop containing nucleotide triphosphate hydrolases"/>
    <property type="match status" value="1"/>
</dbReference>
<dbReference type="AlphaFoldDB" id="A0A2S0KJW8"/>
<accession>A0A2S0KJW8</accession>
<reference evidence="1 2" key="1">
    <citation type="submission" date="2018-03" db="EMBL/GenBank/DDBJ databases">
        <title>Characteristics and genome of n-alkane degrading marine bacteria Gordonia iterans isolated from crude oil contaminated in Tae-an, South Korea.</title>
        <authorList>
            <person name="Lee S.-S."/>
            <person name="Kim H."/>
        </authorList>
    </citation>
    <scope>NUCLEOTIDE SEQUENCE [LARGE SCALE GENOMIC DNA]</scope>
    <source>
        <strain evidence="1 2">Co17</strain>
    </source>
</reference>
<dbReference type="SUPFAM" id="SSF52540">
    <property type="entry name" value="P-loop containing nucleoside triphosphate hydrolases"/>
    <property type="match status" value="1"/>
</dbReference>
<organism evidence="1 2">
    <name type="scientific">Gordonia iterans</name>
    <dbReference type="NCBI Taxonomy" id="1004901"/>
    <lineage>
        <taxon>Bacteria</taxon>
        <taxon>Bacillati</taxon>
        <taxon>Actinomycetota</taxon>
        <taxon>Actinomycetes</taxon>
        <taxon>Mycobacteriales</taxon>
        <taxon>Gordoniaceae</taxon>
        <taxon>Gordonia</taxon>
    </lineage>
</organism>